<dbReference type="InterPro" id="IPR042002">
    <property type="entry name" value="Sortase_C"/>
</dbReference>
<keyword evidence="2" id="KW-0472">Membrane</keyword>
<dbReference type="Pfam" id="PF04203">
    <property type="entry name" value="Sortase"/>
    <property type="match status" value="1"/>
</dbReference>
<keyword evidence="1" id="KW-0378">Hydrolase</keyword>
<comment type="caution">
    <text evidence="3">The sequence shown here is derived from an EMBL/GenBank/DDBJ whole genome shotgun (WGS) entry which is preliminary data.</text>
</comment>
<dbReference type="Proteomes" id="UP001298681">
    <property type="component" value="Unassembled WGS sequence"/>
</dbReference>
<reference evidence="3 4" key="1">
    <citation type="submission" date="2022-01" db="EMBL/GenBank/DDBJ databases">
        <title>Collection of gut derived symbiotic bacterial strains cultured from healthy donors.</title>
        <authorList>
            <person name="Lin H."/>
            <person name="Kohout C."/>
            <person name="Waligurski E."/>
            <person name="Pamer E.G."/>
        </authorList>
    </citation>
    <scope>NUCLEOTIDE SEQUENCE [LARGE SCALE GENOMIC DNA]</scope>
    <source>
        <strain evidence="3 4">DFI.7.58</strain>
    </source>
</reference>
<dbReference type="NCBIfam" id="NF033745">
    <property type="entry name" value="class_C_sortase"/>
    <property type="match status" value="1"/>
</dbReference>
<evidence type="ECO:0000313" key="3">
    <source>
        <dbReference type="EMBL" id="MCG4611413.1"/>
    </source>
</evidence>
<accession>A0ABS9MKR5</accession>
<sequence length="280" mass="31253">MKKKRKISTLLAVLLLIVGLGVLLYPSLSDLYYRWEAEQEIAQYNQVAEATQEDYSDLWAAAEEYNRKLAQGNAFSVAATAEEEAKIEQFLNPLGNGMMGYIDIPKINVHLPIYQGIEEQALQAGVGFWPGTSLPTGGPSTHCVLTAHNGLVRAKMFTDLDQLVEGDTFSLSILDRVLTYEVDQILVTEPDEVDALQIVEGQDYVTLYTCTPYGVNTHRLLVRGHRIETPENVNLGNGAVDIIRTQSGMTVLITLAVVGLLILLFRIWRIFRARKKKQQT</sequence>
<dbReference type="InterPro" id="IPR023365">
    <property type="entry name" value="Sortase_dom-sf"/>
</dbReference>
<proteinExistence type="predicted"/>
<dbReference type="SUPFAM" id="SSF63817">
    <property type="entry name" value="Sortase"/>
    <property type="match status" value="1"/>
</dbReference>
<dbReference type="RefSeq" id="WP_087234675.1">
    <property type="nucleotide sequence ID" value="NZ_JAKNHQ010000015.1"/>
</dbReference>
<keyword evidence="2" id="KW-0812">Transmembrane</keyword>
<dbReference type="EMBL" id="JAKNHQ010000015">
    <property type="protein sequence ID" value="MCG4611413.1"/>
    <property type="molecule type" value="Genomic_DNA"/>
</dbReference>
<dbReference type="InterPro" id="IPR005754">
    <property type="entry name" value="Sortase"/>
</dbReference>
<feature type="transmembrane region" description="Helical" evidence="2">
    <location>
        <begin position="249"/>
        <end position="268"/>
    </location>
</feature>
<evidence type="ECO:0000313" key="4">
    <source>
        <dbReference type="Proteomes" id="UP001298681"/>
    </source>
</evidence>
<dbReference type="Gene3D" id="2.40.260.10">
    <property type="entry name" value="Sortase"/>
    <property type="match status" value="1"/>
</dbReference>
<keyword evidence="2" id="KW-1133">Transmembrane helix</keyword>
<protein>
    <submittedName>
        <fullName evidence="3">Class C sortase</fullName>
    </submittedName>
</protein>
<gene>
    <name evidence="3" type="ORF">L0P57_10790</name>
</gene>
<name>A0ABS9MKR5_9FIRM</name>
<dbReference type="NCBIfam" id="TIGR01076">
    <property type="entry name" value="sortase_fam"/>
    <property type="match status" value="1"/>
</dbReference>
<keyword evidence="4" id="KW-1185">Reference proteome</keyword>
<evidence type="ECO:0000256" key="1">
    <source>
        <dbReference type="ARBA" id="ARBA00022801"/>
    </source>
</evidence>
<evidence type="ECO:0000256" key="2">
    <source>
        <dbReference type="SAM" id="Phobius"/>
    </source>
</evidence>
<organism evidence="3 4">
    <name type="scientific">Anaeromassilibacillus senegalensis</name>
    <dbReference type="NCBI Taxonomy" id="1673717"/>
    <lineage>
        <taxon>Bacteria</taxon>
        <taxon>Bacillati</taxon>
        <taxon>Bacillota</taxon>
        <taxon>Clostridia</taxon>
        <taxon>Eubacteriales</taxon>
        <taxon>Acutalibacteraceae</taxon>
        <taxon>Anaeromassilibacillus</taxon>
    </lineage>
</organism>
<dbReference type="CDD" id="cd05827">
    <property type="entry name" value="Sortase_C"/>
    <property type="match status" value="1"/>
</dbReference>